<dbReference type="GO" id="GO:0005730">
    <property type="term" value="C:nucleolus"/>
    <property type="evidence" value="ECO:0007669"/>
    <property type="project" value="TreeGrafter"/>
</dbReference>
<feature type="domain" description="RRM" evidence="7">
    <location>
        <begin position="42"/>
        <end position="124"/>
    </location>
</feature>
<gene>
    <name evidence="8" type="ORF">BCR37DRAFT_361547</name>
</gene>
<dbReference type="PANTHER" id="PTHR48039">
    <property type="entry name" value="RNA-BINDING MOTIF PROTEIN 14B"/>
    <property type="match status" value="1"/>
</dbReference>
<name>A0A1Y2EZN6_PROLT</name>
<evidence type="ECO:0000256" key="2">
    <source>
        <dbReference type="ARBA" id="ARBA00022737"/>
    </source>
</evidence>
<dbReference type="GO" id="GO:0003729">
    <property type="term" value="F:mRNA binding"/>
    <property type="evidence" value="ECO:0007669"/>
    <property type="project" value="TreeGrafter"/>
</dbReference>
<keyword evidence="4" id="KW-0539">Nucleus</keyword>
<evidence type="ECO:0000256" key="3">
    <source>
        <dbReference type="ARBA" id="ARBA00022884"/>
    </source>
</evidence>
<dbReference type="SMART" id="SM00360">
    <property type="entry name" value="RRM"/>
    <property type="match status" value="2"/>
</dbReference>
<dbReference type="InterPro" id="IPR012677">
    <property type="entry name" value="Nucleotide-bd_a/b_plait_sf"/>
</dbReference>
<evidence type="ECO:0000256" key="5">
    <source>
        <dbReference type="PROSITE-ProRule" id="PRU00176"/>
    </source>
</evidence>
<sequence length="437" mass="47468">MSVTLDTQELAQKLQETAIVDAATKETQTPASKDPSPIDESHRVYVGNLSYATTEGELKDLFAQAGEIASIAIPARRNFRHKSTRPAGIAFIGYKTDEEAHKAIESLHGKELGERTISVKLARPLSERKPRQPRAPKTEKSDETDKSAAESEDKADVNMPGQVEGLDEGKTAEGATSTPAKKKKPRKTKTKKTPAATTEGESEESTQSDAKKENGTTTPTEGATPKDGSKEDKSQTSARSPRNARQIRQKRASSRLNAGIPSEKTLFVYGLTPEMTSEQLKDLFKEHEPTGAQIALRDVPTWLIKKMAEQGQQRLGRGFGFVSFADKQHQQSALEAMNGYKHNDRELAVKVAMDAPPRASKTAVAAESATAEKVGEKVEAATTAQAESKTESKEETKNEEKEDDTDDVKTVKETVQTKAAETETSSAAETPGTKQDD</sequence>
<dbReference type="EMBL" id="MCFI01000021">
    <property type="protein sequence ID" value="ORY77040.1"/>
    <property type="molecule type" value="Genomic_DNA"/>
</dbReference>
<feature type="region of interest" description="Disordered" evidence="6">
    <location>
        <begin position="118"/>
        <end position="259"/>
    </location>
</feature>
<protein>
    <recommendedName>
        <fullName evidence="7">RRM domain-containing protein</fullName>
    </recommendedName>
</protein>
<dbReference type="Gene3D" id="3.30.70.330">
    <property type="match status" value="2"/>
</dbReference>
<dbReference type="CDD" id="cd00590">
    <property type="entry name" value="RRM_SF"/>
    <property type="match status" value="1"/>
</dbReference>
<dbReference type="OMA" id="KRHLGFA"/>
<proteinExistence type="predicted"/>
<dbReference type="Proteomes" id="UP000193685">
    <property type="component" value="Unassembled WGS sequence"/>
</dbReference>
<dbReference type="InterPro" id="IPR035979">
    <property type="entry name" value="RBD_domain_sf"/>
</dbReference>
<evidence type="ECO:0000313" key="9">
    <source>
        <dbReference type="Proteomes" id="UP000193685"/>
    </source>
</evidence>
<dbReference type="InterPro" id="IPR000504">
    <property type="entry name" value="RRM_dom"/>
</dbReference>
<evidence type="ECO:0000256" key="6">
    <source>
        <dbReference type="SAM" id="MobiDB-lite"/>
    </source>
</evidence>
<evidence type="ECO:0000256" key="1">
    <source>
        <dbReference type="ARBA" id="ARBA00004123"/>
    </source>
</evidence>
<evidence type="ECO:0000313" key="8">
    <source>
        <dbReference type="EMBL" id="ORY77040.1"/>
    </source>
</evidence>
<dbReference type="PROSITE" id="PS50102">
    <property type="entry name" value="RRM"/>
    <property type="match status" value="2"/>
</dbReference>
<feature type="region of interest" description="Disordered" evidence="6">
    <location>
        <begin position="21"/>
        <end position="40"/>
    </location>
</feature>
<keyword evidence="2" id="KW-0677">Repeat</keyword>
<feature type="compositionally biased region" description="Basic residues" evidence="6">
    <location>
        <begin position="180"/>
        <end position="192"/>
    </location>
</feature>
<dbReference type="PANTHER" id="PTHR48039:SF5">
    <property type="entry name" value="RNA-BINDING PROTEIN 28"/>
    <property type="match status" value="1"/>
</dbReference>
<accession>A0A1Y2EZN6</accession>
<dbReference type="OrthoDB" id="439808at2759"/>
<feature type="compositionally biased region" description="Low complexity" evidence="6">
    <location>
        <begin position="413"/>
        <end position="430"/>
    </location>
</feature>
<keyword evidence="9" id="KW-1185">Reference proteome</keyword>
<feature type="compositionally biased region" description="Basic and acidic residues" evidence="6">
    <location>
        <begin position="388"/>
        <end position="400"/>
    </location>
</feature>
<evidence type="ECO:0000256" key="4">
    <source>
        <dbReference type="ARBA" id="ARBA00023242"/>
    </source>
</evidence>
<dbReference type="AlphaFoldDB" id="A0A1Y2EZN6"/>
<dbReference type="Pfam" id="PF00076">
    <property type="entry name" value="RRM_1"/>
    <property type="match status" value="2"/>
</dbReference>
<dbReference type="RefSeq" id="XP_040722880.1">
    <property type="nucleotide sequence ID" value="XM_040868230.1"/>
</dbReference>
<dbReference type="InterPro" id="IPR051945">
    <property type="entry name" value="RRM_MRD1_RNA_proc_ribogen"/>
</dbReference>
<organism evidence="8 9">
    <name type="scientific">Protomyces lactucae-debilis</name>
    <dbReference type="NCBI Taxonomy" id="2754530"/>
    <lineage>
        <taxon>Eukaryota</taxon>
        <taxon>Fungi</taxon>
        <taxon>Dikarya</taxon>
        <taxon>Ascomycota</taxon>
        <taxon>Taphrinomycotina</taxon>
        <taxon>Taphrinomycetes</taxon>
        <taxon>Taphrinales</taxon>
        <taxon>Protomycetaceae</taxon>
        <taxon>Protomyces</taxon>
    </lineage>
</organism>
<dbReference type="GeneID" id="63784829"/>
<comment type="subcellular location">
    <subcellularLocation>
        <location evidence="1">Nucleus</location>
    </subcellularLocation>
</comment>
<keyword evidence="3 5" id="KW-0694">RNA-binding</keyword>
<comment type="caution">
    <text evidence="8">The sequence shown here is derived from an EMBL/GenBank/DDBJ whole genome shotgun (WGS) entry which is preliminary data.</text>
</comment>
<dbReference type="SUPFAM" id="SSF54928">
    <property type="entry name" value="RNA-binding domain, RBD"/>
    <property type="match status" value="1"/>
</dbReference>
<dbReference type="STRING" id="56484.A0A1Y2EZN6"/>
<evidence type="ECO:0000259" key="7">
    <source>
        <dbReference type="PROSITE" id="PS50102"/>
    </source>
</evidence>
<reference evidence="8 9" key="1">
    <citation type="submission" date="2016-07" db="EMBL/GenBank/DDBJ databases">
        <title>Pervasive Adenine N6-methylation of Active Genes in Fungi.</title>
        <authorList>
            <consortium name="DOE Joint Genome Institute"/>
            <person name="Mondo S.J."/>
            <person name="Dannebaum R.O."/>
            <person name="Kuo R.C."/>
            <person name="Labutti K."/>
            <person name="Haridas S."/>
            <person name="Kuo A."/>
            <person name="Salamov A."/>
            <person name="Ahrendt S.R."/>
            <person name="Lipzen A."/>
            <person name="Sullivan W."/>
            <person name="Andreopoulos W.B."/>
            <person name="Clum A."/>
            <person name="Lindquist E."/>
            <person name="Daum C."/>
            <person name="Ramamoorthy G.K."/>
            <person name="Gryganskyi A."/>
            <person name="Culley D."/>
            <person name="Magnuson J.K."/>
            <person name="James T.Y."/>
            <person name="O'Malley M.A."/>
            <person name="Stajich J.E."/>
            <person name="Spatafora J.W."/>
            <person name="Visel A."/>
            <person name="Grigoriev I.V."/>
        </authorList>
    </citation>
    <scope>NUCLEOTIDE SEQUENCE [LARGE SCALE GENOMIC DNA]</scope>
    <source>
        <strain evidence="8 9">12-1054</strain>
    </source>
</reference>
<feature type="compositionally biased region" description="Basic and acidic residues" evidence="6">
    <location>
        <begin position="125"/>
        <end position="156"/>
    </location>
</feature>
<feature type="region of interest" description="Disordered" evidence="6">
    <location>
        <begin position="356"/>
        <end position="437"/>
    </location>
</feature>
<feature type="domain" description="RRM" evidence="7">
    <location>
        <begin position="264"/>
        <end position="354"/>
    </location>
</feature>